<dbReference type="InterPro" id="IPR011009">
    <property type="entry name" value="Kinase-like_dom_sf"/>
</dbReference>
<accession>A0AA45R3P1</accession>
<dbReference type="InterPro" id="IPR007822">
    <property type="entry name" value="LANC-like"/>
</dbReference>
<feature type="domain" description="Protein kinase" evidence="1">
    <location>
        <begin position="223"/>
        <end position="484"/>
    </location>
</feature>
<dbReference type="InterPro" id="IPR058053">
    <property type="entry name" value="RamC_C"/>
</dbReference>
<dbReference type="EMBL" id="CP073249">
    <property type="protein sequence ID" value="QUF03780.1"/>
    <property type="molecule type" value="Genomic_DNA"/>
</dbReference>
<dbReference type="SMART" id="SM01260">
    <property type="entry name" value="LANC_like"/>
    <property type="match status" value="1"/>
</dbReference>
<evidence type="ECO:0000313" key="3">
    <source>
        <dbReference type="Proteomes" id="UP000677152"/>
    </source>
</evidence>
<reference evidence="2" key="1">
    <citation type="submission" date="2021-04" db="EMBL/GenBank/DDBJ databases">
        <title>Genomic sequence of Actinosynnema pretiosum subsp. pretiosum ATCC 31280 (C-14919).</title>
        <authorList>
            <person name="Bai L."/>
            <person name="Wang X."/>
            <person name="Xiao Y."/>
        </authorList>
    </citation>
    <scope>NUCLEOTIDE SEQUENCE</scope>
    <source>
        <strain evidence="2">ATCC 31280</strain>
    </source>
</reference>
<dbReference type="SUPFAM" id="SSF56112">
    <property type="entry name" value="Protein kinase-like (PK-like)"/>
    <property type="match status" value="1"/>
</dbReference>
<evidence type="ECO:0000259" key="1">
    <source>
        <dbReference type="PROSITE" id="PS50011"/>
    </source>
</evidence>
<dbReference type="Pfam" id="PF05147">
    <property type="entry name" value="LANC_like"/>
    <property type="match status" value="1"/>
</dbReference>
<dbReference type="CDD" id="cd04791">
    <property type="entry name" value="LanC_SerThrkinase"/>
    <property type="match status" value="1"/>
</dbReference>
<dbReference type="NCBIfam" id="NF038151">
    <property type="entry name" value="lanthi_synth_III"/>
    <property type="match status" value="1"/>
</dbReference>
<dbReference type="Proteomes" id="UP000677152">
    <property type="component" value="Chromosome"/>
</dbReference>
<name>A0AA45R3P1_9PSEU</name>
<sequence>MTAAARQVYCFADRVFFETPDRWQRGDAPLRVATRSAPPGWVRTPKGFWTHLRPAGAVLPDQGWKVHVSARWQDVDAACDAVWDYCVREGVAFKHLASAETYLAVNSKYAPRPASGKLLTLYPVDEARLHRVLLDLERELADVRGPDVLSDLRWGASPLHVRYGAFVEAHCLDSSGEFVPALRGPDGELVPDRRRPFFEVPGWVAKPEFLANSPQFSKKSFPYRVSKALHFSNGGGVYLAERLSDGRGVVLKEARALTGLDRGRTDAATRLEREHRALVLLDGVPGVPACHGVVSAGGSDFLVVDHVEGVNLWVWMAKNHPMILFDEPDEATCRDYAERALELMDRVEAVLADVHARGLGFGDLHFGNVLVRPDGGISLVDFEMAHDLSDPDYTPDMGTMGFIAGKGARGARIDEYALAALRCALLFPLEKMRVFDPAKLEQQLAVIAERLGVAPERLDGVRATLSDPVLRPETPPELGSLPLEVDLDVAEPDWAEAIRSMRRAVLACATPERADRLFPGDSAQFRTGGATNLAHGASGVLWALAQTGHRSPEHEQWLLDAVRRGGDHPPGFCTGAHGVAHVLDHLGHHDAATPLLERATARTGELTAIGLATGLAGAGLNLLHFARSRDDRALRRAALLAADRLADALERTESTPDKAPTGGELKAGLMHGWSATALLFLRLHEDTGDPAHLDLARRALHRDLDKCVRTASGALQVEERGVRTLAYLDVGSAGIALVADELLAACHDERVERALPALLTACGSEFVLQPQLFTGRAGLITALERNRRRDPSLGGAHLVQRHLRRLAWHAVPYQGHLAFPGDFGLRLSTDLATGVAGVLVAVAATTTGACAPLPFLSPRPLPEAGASGGARSRAAATATA</sequence>
<dbReference type="InterPro" id="IPR053524">
    <property type="entry name" value="Aerial_hyphae_peptide-synth"/>
</dbReference>
<dbReference type="GO" id="GO:0004672">
    <property type="term" value="F:protein kinase activity"/>
    <property type="evidence" value="ECO:0007669"/>
    <property type="project" value="InterPro"/>
</dbReference>
<dbReference type="GO" id="GO:0031179">
    <property type="term" value="P:peptide modification"/>
    <property type="evidence" value="ECO:0007669"/>
    <property type="project" value="InterPro"/>
</dbReference>
<dbReference type="InterPro" id="IPR000719">
    <property type="entry name" value="Prot_kinase_dom"/>
</dbReference>
<protein>
    <submittedName>
        <fullName evidence="2">Class III lanthionine synthetase LanKC</fullName>
    </submittedName>
</protein>
<dbReference type="Gene3D" id="1.50.10.20">
    <property type="match status" value="1"/>
</dbReference>
<dbReference type="Pfam" id="PF25816">
    <property type="entry name" value="RamC_N"/>
    <property type="match status" value="1"/>
</dbReference>
<dbReference type="AlphaFoldDB" id="A0AA45R3P1"/>
<dbReference type="Gene3D" id="1.10.510.10">
    <property type="entry name" value="Transferase(Phosphotransferase) domain 1"/>
    <property type="match status" value="1"/>
</dbReference>
<dbReference type="SMART" id="SM00220">
    <property type="entry name" value="S_TKc"/>
    <property type="match status" value="1"/>
</dbReference>
<dbReference type="SUPFAM" id="SSF158745">
    <property type="entry name" value="LanC-like"/>
    <property type="match status" value="1"/>
</dbReference>
<organism evidence="2 3">
    <name type="scientific">Actinosynnema pretiosum subsp. pretiosum</name>
    <dbReference type="NCBI Taxonomy" id="103721"/>
    <lineage>
        <taxon>Bacteria</taxon>
        <taxon>Bacillati</taxon>
        <taxon>Actinomycetota</taxon>
        <taxon>Actinomycetes</taxon>
        <taxon>Pseudonocardiales</taxon>
        <taxon>Pseudonocardiaceae</taxon>
        <taxon>Actinosynnema</taxon>
    </lineage>
</organism>
<evidence type="ECO:0000313" key="2">
    <source>
        <dbReference type="EMBL" id="QUF03780.1"/>
    </source>
</evidence>
<proteinExistence type="predicted"/>
<dbReference type="PROSITE" id="PS50011">
    <property type="entry name" value="PROTEIN_KINASE_DOM"/>
    <property type="match status" value="1"/>
</dbReference>
<gene>
    <name evidence="2" type="primary">lanKC</name>
    <name evidence="2" type="ORF">KCV87_31170</name>
</gene>
<dbReference type="GO" id="GO:0005524">
    <property type="term" value="F:ATP binding"/>
    <property type="evidence" value="ECO:0007669"/>
    <property type="project" value="InterPro"/>
</dbReference>
<dbReference type="InterPro" id="IPR057929">
    <property type="entry name" value="RamC_N"/>
</dbReference>